<evidence type="ECO:0000313" key="1">
    <source>
        <dbReference type="EMBL" id="OAK63603.1"/>
    </source>
</evidence>
<gene>
    <name evidence="1" type="ORF">A3K87_16050</name>
</gene>
<evidence type="ECO:0000313" key="2">
    <source>
        <dbReference type="Proteomes" id="UP000077852"/>
    </source>
</evidence>
<reference evidence="1 2" key="1">
    <citation type="submission" date="2016-03" db="EMBL/GenBank/DDBJ databases">
        <title>Genome sequence of Variovorax paradoxus KB5.</title>
        <authorList>
            <person name="Jeong H."/>
            <person name="Hong C.E."/>
            <person name="Jo S.H."/>
            <person name="Park J.M."/>
        </authorList>
    </citation>
    <scope>NUCLEOTIDE SEQUENCE [LARGE SCALE GENOMIC DNA]</scope>
    <source>
        <strain evidence="1 2">KB5</strain>
    </source>
</reference>
<sequence length="153" mass="16546">MDHTDMKPFSNHRTRRNTIFVAMLVWVFAQASGMANACLLEAPGKHAHIGVSHSSDAHHAHANDALAGDAVAVDHDNDTSASKESCLKACDDGLNAQIKLQTGVDPTDPGLPPFLVFTWNAVIPIASAPSRLDDLQIRVVGPPFRLRYSRLTL</sequence>
<dbReference type="EMBL" id="LVHG01000044">
    <property type="protein sequence ID" value="OAK63603.1"/>
    <property type="molecule type" value="Genomic_DNA"/>
</dbReference>
<proteinExistence type="predicted"/>
<dbReference type="AlphaFoldDB" id="A0AA91DNA8"/>
<comment type="caution">
    <text evidence="1">The sequence shown here is derived from an EMBL/GenBank/DDBJ whole genome shotgun (WGS) entry which is preliminary data.</text>
</comment>
<organism evidence="1 2">
    <name type="scientific">Variovorax paradoxus</name>
    <dbReference type="NCBI Taxonomy" id="34073"/>
    <lineage>
        <taxon>Bacteria</taxon>
        <taxon>Pseudomonadati</taxon>
        <taxon>Pseudomonadota</taxon>
        <taxon>Betaproteobacteria</taxon>
        <taxon>Burkholderiales</taxon>
        <taxon>Comamonadaceae</taxon>
        <taxon>Variovorax</taxon>
    </lineage>
</organism>
<dbReference type="Proteomes" id="UP000077852">
    <property type="component" value="Unassembled WGS sequence"/>
</dbReference>
<accession>A0AA91DNA8</accession>
<protein>
    <submittedName>
        <fullName evidence="1">Uncharacterized protein</fullName>
    </submittedName>
</protein>
<name>A0AA91DNA8_VARPD</name>